<comment type="caution">
    <text evidence="1">The sequence shown here is derived from an EMBL/GenBank/DDBJ whole genome shotgun (WGS) entry which is preliminary data.</text>
</comment>
<reference evidence="1 2" key="1">
    <citation type="submission" date="2017-12" db="EMBL/GenBank/DDBJ databases">
        <title>Comparative genomics of Botrytis spp.</title>
        <authorList>
            <person name="Valero-Jimenez C.A."/>
            <person name="Tapia P."/>
            <person name="Veloso J."/>
            <person name="Silva-Moreno E."/>
            <person name="Staats M."/>
            <person name="Valdes J.H."/>
            <person name="Van Kan J.A.L."/>
        </authorList>
    </citation>
    <scope>NUCLEOTIDE SEQUENCE [LARGE SCALE GENOMIC DNA]</scope>
    <source>
        <strain evidence="1 2">Be9601</strain>
    </source>
</reference>
<keyword evidence="2" id="KW-1185">Reference proteome</keyword>
<gene>
    <name evidence="1" type="ORF">BELL_0060g00140</name>
</gene>
<dbReference type="Proteomes" id="UP000297229">
    <property type="component" value="Unassembled WGS sequence"/>
</dbReference>
<evidence type="ECO:0000313" key="2">
    <source>
        <dbReference type="Proteomes" id="UP000297229"/>
    </source>
</evidence>
<proteinExistence type="predicted"/>
<protein>
    <submittedName>
        <fullName evidence="1">Uncharacterized protein</fullName>
    </submittedName>
</protein>
<accession>A0A4Z1K3Q0</accession>
<dbReference type="EMBL" id="PQXM01000060">
    <property type="protein sequence ID" value="TGO78620.1"/>
    <property type="molecule type" value="Genomic_DNA"/>
</dbReference>
<name>A0A4Z1K3Q0_9HELO</name>
<organism evidence="1 2">
    <name type="scientific">Botrytis elliptica</name>
    <dbReference type="NCBI Taxonomy" id="278938"/>
    <lineage>
        <taxon>Eukaryota</taxon>
        <taxon>Fungi</taxon>
        <taxon>Dikarya</taxon>
        <taxon>Ascomycota</taxon>
        <taxon>Pezizomycotina</taxon>
        <taxon>Leotiomycetes</taxon>
        <taxon>Helotiales</taxon>
        <taxon>Sclerotiniaceae</taxon>
        <taxon>Botrytis</taxon>
    </lineage>
</organism>
<dbReference type="AlphaFoldDB" id="A0A4Z1K3Q0"/>
<evidence type="ECO:0000313" key="1">
    <source>
        <dbReference type="EMBL" id="TGO78620.1"/>
    </source>
</evidence>
<sequence length="96" mass="10559">MAFATSLRPLPEELLEEVDVLDGELASAIGVAVVVTEVEAIEVDDTALLEVVLLCDDVVEELEALDVTDEELEEEDVGSLIRTQIWPTTFKEAMRN</sequence>